<dbReference type="KEGG" id="clec:106665540"/>
<evidence type="ECO:0000256" key="4">
    <source>
        <dbReference type="ARBA" id="ARBA00022980"/>
    </source>
</evidence>
<evidence type="ECO:0000256" key="1">
    <source>
        <dbReference type="ARBA" id="ARBA00004173"/>
    </source>
</evidence>
<evidence type="ECO:0000313" key="11">
    <source>
        <dbReference type="Proteomes" id="UP000494040"/>
    </source>
</evidence>
<dbReference type="Pfam" id="PF15433">
    <property type="entry name" value="MRP-S31"/>
    <property type="match status" value="1"/>
</dbReference>
<reference evidence="10" key="1">
    <citation type="submission" date="2022-01" db="UniProtKB">
        <authorList>
            <consortium name="EnsemblMetazoa"/>
        </authorList>
    </citation>
    <scope>IDENTIFICATION</scope>
</reference>
<evidence type="ECO:0000256" key="2">
    <source>
        <dbReference type="ARBA" id="ARBA00011057"/>
    </source>
</evidence>
<accession>A0A8I6RSU3</accession>
<protein>
    <recommendedName>
        <fullName evidence="7">Small ribosomal subunit protein mS31</fullName>
    </recommendedName>
    <alternativeName>
        <fullName evidence="8">28S ribosomal protein S31, mitochondrial</fullName>
    </alternativeName>
</protein>
<feature type="region of interest" description="Disordered" evidence="9">
    <location>
        <begin position="146"/>
        <end position="167"/>
    </location>
</feature>
<dbReference type="PANTHER" id="PTHR13231:SF3">
    <property type="entry name" value="SMALL RIBOSOMAL SUBUNIT PROTEIN MS31"/>
    <property type="match status" value="1"/>
</dbReference>
<dbReference type="AlphaFoldDB" id="A0A8I6RSU3"/>
<keyword evidence="4" id="KW-0689">Ribosomal protein</keyword>
<evidence type="ECO:0000256" key="7">
    <source>
        <dbReference type="ARBA" id="ARBA00035133"/>
    </source>
</evidence>
<proteinExistence type="inferred from homology"/>
<dbReference type="InterPro" id="IPR026299">
    <property type="entry name" value="MRP-S31"/>
</dbReference>
<evidence type="ECO:0000256" key="9">
    <source>
        <dbReference type="SAM" id="MobiDB-lite"/>
    </source>
</evidence>
<dbReference type="PANTHER" id="PTHR13231">
    <property type="entry name" value="MITOCHONDRIAL RIBOSOMAL PROTEIN S31"/>
    <property type="match status" value="1"/>
</dbReference>
<gene>
    <name evidence="10" type="primary">106665540</name>
</gene>
<dbReference type="Proteomes" id="UP000494040">
    <property type="component" value="Unassembled WGS sequence"/>
</dbReference>
<dbReference type="EnsemblMetazoa" id="XM_014392020.1">
    <property type="protein sequence ID" value="XP_014247506.1"/>
    <property type="gene ID" value="LOC106665540"/>
</dbReference>
<comment type="similarity">
    <text evidence="2">Belongs to the mitochondrion-specific ribosomal protein mS31 family.</text>
</comment>
<keyword evidence="5" id="KW-0496">Mitochondrion</keyword>
<comment type="subcellular location">
    <subcellularLocation>
        <location evidence="1">Mitochondrion</location>
    </subcellularLocation>
</comment>
<dbReference type="OrthoDB" id="5989925at2759"/>
<organism evidence="10 11">
    <name type="scientific">Cimex lectularius</name>
    <name type="common">Bed bug</name>
    <name type="synonym">Acanthia lectularia</name>
    <dbReference type="NCBI Taxonomy" id="79782"/>
    <lineage>
        <taxon>Eukaryota</taxon>
        <taxon>Metazoa</taxon>
        <taxon>Ecdysozoa</taxon>
        <taxon>Arthropoda</taxon>
        <taxon>Hexapoda</taxon>
        <taxon>Insecta</taxon>
        <taxon>Pterygota</taxon>
        <taxon>Neoptera</taxon>
        <taxon>Paraneoptera</taxon>
        <taxon>Hemiptera</taxon>
        <taxon>Heteroptera</taxon>
        <taxon>Panheteroptera</taxon>
        <taxon>Cimicomorpha</taxon>
        <taxon>Cimicidae</taxon>
        <taxon>Cimex</taxon>
    </lineage>
</organism>
<keyword evidence="11" id="KW-1185">Reference proteome</keyword>
<keyword evidence="6" id="KW-0687">Ribonucleoprotein</keyword>
<dbReference type="GO" id="GO:0003735">
    <property type="term" value="F:structural constituent of ribosome"/>
    <property type="evidence" value="ECO:0007669"/>
    <property type="project" value="InterPro"/>
</dbReference>
<evidence type="ECO:0000256" key="8">
    <source>
        <dbReference type="ARBA" id="ARBA00035363"/>
    </source>
</evidence>
<evidence type="ECO:0000256" key="3">
    <source>
        <dbReference type="ARBA" id="ARBA00022946"/>
    </source>
</evidence>
<dbReference type="OMA" id="KVWRFPI"/>
<evidence type="ECO:0000256" key="6">
    <source>
        <dbReference type="ARBA" id="ARBA00023274"/>
    </source>
</evidence>
<dbReference type="GO" id="GO:0005763">
    <property type="term" value="C:mitochondrial small ribosomal subunit"/>
    <property type="evidence" value="ECO:0007669"/>
    <property type="project" value="InterPro"/>
</dbReference>
<evidence type="ECO:0000256" key="5">
    <source>
        <dbReference type="ARBA" id="ARBA00023128"/>
    </source>
</evidence>
<evidence type="ECO:0000313" key="10">
    <source>
        <dbReference type="EnsemblMetazoa" id="XP_014247506.1"/>
    </source>
</evidence>
<keyword evidence="3" id="KW-0809">Transit peptide</keyword>
<name>A0A8I6RSU3_CIMLE</name>
<sequence>MIPARISFLARAVPKDIKSRNITLTSTQRSNDESDEKKKAAKKKMNDLLLSLIKENTTTNEAKASEKMENSKFKKIKPIKPRSTELGEKITVAAKEVVKKMENPQKAEAELLFKMLYKNEKLQKSILKASKNETLSQLLSGMRVETDEKSTRNIAPEWSRSRSDQVRDALREKSLRPPREFSANMPRVNIFGAAPLNWFQVDNDNKNIPVMSTWEKCKSRERKMAITHPPTNYWEQMMIWTERGILWKFPIDNEQGLDEEKKVSFEDHVFLENHLEGWCPDRGPIRNFMDLVCVGLSRNHWLTAEEKKAHIMWYRDYFIDKKALILELGAGEMVDTRDSKEVTS</sequence>